<evidence type="ECO:0000256" key="2">
    <source>
        <dbReference type="SAM" id="Phobius"/>
    </source>
</evidence>
<feature type="region of interest" description="Disordered" evidence="1">
    <location>
        <begin position="189"/>
        <end position="215"/>
    </location>
</feature>
<dbReference type="EMBL" id="VCGU01000001">
    <property type="protein sequence ID" value="TRY80938.1"/>
    <property type="molecule type" value="Genomic_DNA"/>
</dbReference>
<feature type="transmembrane region" description="Helical" evidence="2">
    <location>
        <begin position="459"/>
        <end position="485"/>
    </location>
</feature>
<feature type="transmembrane region" description="Helical" evidence="2">
    <location>
        <begin position="20"/>
        <end position="40"/>
    </location>
</feature>
<name>A0A553PTC7_TIGCA</name>
<sequence>MIMRQLSVCQWVLISTKVYLLMSTNFLGIFAHGVPSQYWIHRRSSQPFNQNSQEDLQASSSHVNNAKVNIYKEDVPSHQIHSVSAQSETALQNSGAIRSSGNADQLTGEATVKLKLFQPINVAGDQDVLDLSSIGPNSHPPMESMPSAMMDPLQVLRHNLDKVDMYGDYDYIDPSQYPKRVEFHRPLRHHPYHKPSTHPRGRIRNGPPAHTPALPRRRADLRFPGENPYNSPVRRYQRFRPPQVHHHRPPFIRHPYRPRPLAPPRRQVMVQSGLAQPLRPHATSGPPFSIPTSPFGLANSLLSFVKGEGIGGQFAPGPTAPAPLPEDADYFADVENDVYSPYYRPPTLMSRVIRWFDDFKPPPGLLNPKLKSAGPPRRQNNVVNAPLDYSQYDTGDDENLVFFQNDGGGDAVAANQAITYDFSDVIESLKRNESEKEVLKKLFGAASAFTERSASSPSYMFWTVPTTLLAIFGAFYFFSAIAIIGYQSTLGDGNGNILPTIIALAIPAILAFLFVISRETISGLIDVQRVMRGDMSNSMRSDFDGVDVVMDAAFGSASILGVAWLASIIV</sequence>
<keyword evidence="2" id="KW-0472">Membrane</keyword>
<dbReference type="AlphaFoldDB" id="A0A553PTC7"/>
<reference evidence="3 4" key="1">
    <citation type="journal article" date="2018" name="Nat. Ecol. Evol.">
        <title>Genomic signatures of mitonuclear coevolution across populations of Tigriopus californicus.</title>
        <authorList>
            <person name="Barreto F.S."/>
            <person name="Watson E.T."/>
            <person name="Lima T.G."/>
            <person name="Willett C.S."/>
            <person name="Edmands S."/>
            <person name="Li W."/>
            <person name="Burton R.S."/>
        </authorList>
    </citation>
    <scope>NUCLEOTIDE SEQUENCE [LARGE SCALE GENOMIC DNA]</scope>
    <source>
        <strain evidence="3 4">San Diego</strain>
    </source>
</reference>
<feature type="transmembrane region" description="Helical" evidence="2">
    <location>
        <begin position="548"/>
        <end position="569"/>
    </location>
</feature>
<proteinExistence type="predicted"/>
<accession>A0A553PTC7</accession>
<protein>
    <submittedName>
        <fullName evidence="3">Uncharacterized protein</fullName>
    </submittedName>
</protein>
<comment type="caution">
    <text evidence="3">The sequence shown here is derived from an EMBL/GenBank/DDBJ whole genome shotgun (WGS) entry which is preliminary data.</text>
</comment>
<evidence type="ECO:0000313" key="3">
    <source>
        <dbReference type="EMBL" id="TRY80938.1"/>
    </source>
</evidence>
<keyword evidence="2" id="KW-0812">Transmembrane</keyword>
<dbReference type="Proteomes" id="UP000318571">
    <property type="component" value="Chromosome 12"/>
</dbReference>
<evidence type="ECO:0000256" key="1">
    <source>
        <dbReference type="SAM" id="MobiDB-lite"/>
    </source>
</evidence>
<feature type="transmembrane region" description="Helical" evidence="2">
    <location>
        <begin position="497"/>
        <end position="516"/>
    </location>
</feature>
<keyword evidence="4" id="KW-1185">Reference proteome</keyword>
<organism evidence="3 4">
    <name type="scientific">Tigriopus californicus</name>
    <name type="common">Marine copepod</name>
    <dbReference type="NCBI Taxonomy" id="6832"/>
    <lineage>
        <taxon>Eukaryota</taxon>
        <taxon>Metazoa</taxon>
        <taxon>Ecdysozoa</taxon>
        <taxon>Arthropoda</taxon>
        <taxon>Crustacea</taxon>
        <taxon>Multicrustacea</taxon>
        <taxon>Hexanauplia</taxon>
        <taxon>Copepoda</taxon>
        <taxon>Harpacticoida</taxon>
        <taxon>Harpacticidae</taxon>
        <taxon>Tigriopus</taxon>
    </lineage>
</organism>
<gene>
    <name evidence="3" type="ORF">TCAL_04810</name>
</gene>
<feature type="compositionally biased region" description="Basic residues" evidence="1">
    <location>
        <begin position="189"/>
        <end position="203"/>
    </location>
</feature>
<keyword evidence="2" id="KW-1133">Transmembrane helix</keyword>
<evidence type="ECO:0000313" key="4">
    <source>
        <dbReference type="Proteomes" id="UP000318571"/>
    </source>
</evidence>